<dbReference type="RefSeq" id="WP_252587869.1">
    <property type="nucleotide sequence ID" value="NZ_JAMWYS010000035.1"/>
</dbReference>
<accession>A0A9X2F7V0</accession>
<dbReference type="EMBL" id="JAMWYS010000035">
    <property type="protein sequence ID" value="MCO4293328.1"/>
    <property type="molecule type" value="Genomic_DNA"/>
</dbReference>
<reference evidence="3" key="1">
    <citation type="submission" date="2022-06" db="EMBL/GenBank/DDBJ databases">
        <title>Solitalea sp. MAHUQ-68 isolated from rhizospheric soil.</title>
        <authorList>
            <person name="Huq M.A."/>
        </authorList>
    </citation>
    <scope>NUCLEOTIDE SEQUENCE</scope>
    <source>
        <strain evidence="3">MAHUQ-68</strain>
    </source>
</reference>
<dbReference type="PANTHER" id="PTHR43669:SF3">
    <property type="entry name" value="ALCOHOL DEHYDROGENASE, PUTATIVE (AFU_ORTHOLOGUE AFUA_3G03445)-RELATED"/>
    <property type="match status" value="1"/>
</dbReference>
<dbReference type="Proteomes" id="UP001155182">
    <property type="component" value="Unassembled WGS sequence"/>
</dbReference>
<keyword evidence="2" id="KW-0560">Oxidoreductase</keyword>
<dbReference type="InterPro" id="IPR036291">
    <property type="entry name" value="NAD(P)-bd_dom_sf"/>
</dbReference>
<dbReference type="InterPro" id="IPR002347">
    <property type="entry name" value="SDR_fam"/>
</dbReference>
<evidence type="ECO:0000256" key="1">
    <source>
        <dbReference type="ARBA" id="ARBA00006484"/>
    </source>
</evidence>
<sequence>MLLSNKIAVIYGGSGAIGSTVAKAFAHEGAKVFIVGRNRSRLEKIVAQIESFGGYVEAASFDTLDDDAVENHLADLVERMGRIDISFNCIGVYHVQGAPLAVMRLEDFTFPISTYLTSNFNTSTAAARYMVKANSGVILTISTPGALMSNGYAGGFGVTCAAIEGLTRQLAGELGPSNIRVVCLRPDAIPEAVWAGSHSREMFMNRAQLMGMSFEELFQGMLNGTLLQRSPTLQEVADTAVFLASDKASALTATVANLSCGSVVG</sequence>
<gene>
    <name evidence="3" type="ORF">NF867_10665</name>
</gene>
<evidence type="ECO:0000313" key="3">
    <source>
        <dbReference type="EMBL" id="MCO4293328.1"/>
    </source>
</evidence>
<evidence type="ECO:0000313" key="4">
    <source>
        <dbReference type="Proteomes" id="UP001155182"/>
    </source>
</evidence>
<keyword evidence="4" id="KW-1185">Reference proteome</keyword>
<dbReference type="AlphaFoldDB" id="A0A9X2F7V0"/>
<comment type="caution">
    <text evidence="3">The sequence shown here is derived from an EMBL/GenBank/DDBJ whole genome shotgun (WGS) entry which is preliminary data.</text>
</comment>
<proteinExistence type="inferred from homology"/>
<dbReference type="SUPFAM" id="SSF51735">
    <property type="entry name" value="NAD(P)-binding Rossmann-fold domains"/>
    <property type="match status" value="1"/>
</dbReference>
<dbReference type="PRINTS" id="PR00081">
    <property type="entry name" value="GDHRDH"/>
</dbReference>
<dbReference type="PANTHER" id="PTHR43669">
    <property type="entry name" value="5-KETO-D-GLUCONATE 5-REDUCTASE"/>
    <property type="match status" value="1"/>
</dbReference>
<name>A0A9X2F7V0_9SPHI</name>
<organism evidence="3 4">
    <name type="scientific">Solitalea agri</name>
    <dbReference type="NCBI Taxonomy" id="2953739"/>
    <lineage>
        <taxon>Bacteria</taxon>
        <taxon>Pseudomonadati</taxon>
        <taxon>Bacteroidota</taxon>
        <taxon>Sphingobacteriia</taxon>
        <taxon>Sphingobacteriales</taxon>
        <taxon>Sphingobacteriaceae</taxon>
        <taxon>Solitalea</taxon>
    </lineage>
</organism>
<evidence type="ECO:0000256" key="2">
    <source>
        <dbReference type="ARBA" id="ARBA00023002"/>
    </source>
</evidence>
<dbReference type="GO" id="GO:0016491">
    <property type="term" value="F:oxidoreductase activity"/>
    <property type="evidence" value="ECO:0007669"/>
    <property type="project" value="UniProtKB-KW"/>
</dbReference>
<dbReference type="Gene3D" id="3.40.50.720">
    <property type="entry name" value="NAD(P)-binding Rossmann-like Domain"/>
    <property type="match status" value="1"/>
</dbReference>
<comment type="similarity">
    <text evidence="1">Belongs to the short-chain dehydrogenases/reductases (SDR) family.</text>
</comment>
<protein>
    <submittedName>
        <fullName evidence="3">SDR family oxidoreductase</fullName>
    </submittedName>
</protein>
<dbReference type="Pfam" id="PF13561">
    <property type="entry name" value="adh_short_C2"/>
    <property type="match status" value="1"/>
</dbReference>
<dbReference type="CDD" id="cd05233">
    <property type="entry name" value="SDR_c"/>
    <property type="match status" value="1"/>
</dbReference>